<dbReference type="Proteomes" id="UP000054559">
    <property type="component" value="Unassembled WGS sequence"/>
</dbReference>
<gene>
    <name evidence="2" type="ORF">CISG_05387</name>
</gene>
<name>A0A0J8TQ87_COCIT</name>
<organism evidence="2 3">
    <name type="scientific">Coccidioides immitis RMSCC 3703</name>
    <dbReference type="NCBI Taxonomy" id="454286"/>
    <lineage>
        <taxon>Eukaryota</taxon>
        <taxon>Fungi</taxon>
        <taxon>Dikarya</taxon>
        <taxon>Ascomycota</taxon>
        <taxon>Pezizomycotina</taxon>
        <taxon>Eurotiomycetes</taxon>
        <taxon>Eurotiomycetidae</taxon>
        <taxon>Onygenales</taxon>
        <taxon>Onygenaceae</taxon>
        <taxon>Coccidioides</taxon>
    </lineage>
</organism>
<dbReference type="STRING" id="454286.A0A0J8TQ87"/>
<dbReference type="EMBL" id="DS268144">
    <property type="protein sequence ID" value="KMU75902.1"/>
    <property type="molecule type" value="Genomic_DNA"/>
</dbReference>
<feature type="compositionally biased region" description="Basic and acidic residues" evidence="1">
    <location>
        <begin position="83"/>
        <end position="95"/>
    </location>
</feature>
<feature type="compositionally biased region" description="Basic and acidic residues" evidence="1">
    <location>
        <begin position="47"/>
        <end position="63"/>
    </location>
</feature>
<evidence type="ECO:0000256" key="1">
    <source>
        <dbReference type="SAM" id="MobiDB-lite"/>
    </source>
</evidence>
<reference evidence="3" key="1">
    <citation type="journal article" date="2010" name="Genome Res.">
        <title>Population genomic sequencing of Coccidioides fungi reveals recent hybridization and transposon control.</title>
        <authorList>
            <person name="Neafsey D.E."/>
            <person name="Barker B.M."/>
            <person name="Sharpton T.J."/>
            <person name="Stajich J.E."/>
            <person name="Park D.J."/>
            <person name="Whiston E."/>
            <person name="Hung C.-Y."/>
            <person name="McMahan C."/>
            <person name="White J."/>
            <person name="Sykes S."/>
            <person name="Heiman D."/>
            <person name="Young S."/>
            <person name="Zeng Q."/>
            <person name="Abouelleil A."/>
            <person name="Aftuck L."/>
            <person name="Bessette D."/>
            <person name="Brown A."/>
            <person name="FitzGerald M."/>
            <person name="Lui A."/>
            <person name="Macdonald J.P."/>
            <person name="Priest M."/>
            <person name="Orbach M.J."/>
            <person name="Galgiani J.N."/>
            <person name="Kirkland T.N."/>
            <person name="Cole G.T."/>
            <person name="Birren B.W."/>
            <person name="Henn M.R."/>
            <person name="Taylor J.W."/>
            <person name="Rounsley S.D."/>
        </authorList>
    </citation>
    <scope>NUCLEOTIDE SEQUENCE [LARGE SCALE GENOMIC DNA]</scope>
    <source>
        <strain evidence="3">RMSCC 3703</strain>
    </source>
</reference>
<evidence type="ECO:0000313" key="3">
    <source>
        <dbReference type="Proteomes" id="UP000054559"/>
    </source>
</evidence>
<dbReference type="OrthoDB" id="4188015at2759"/>
<sequence length="322" mass="34982">MWDYSDSEADEMVSRCSYCGKFCSRAKINAASGLCLPCKAKLHPTRPKPEGDARQAKADKMAIDEEDDDAAASDSGESVGSKAEGKEEVPLELDSRSQGLGESSDSEEPNLCARCWTRPPTKVLYNSPTCEECYQVAKEMKEGSRGTKQRRFQPPTPLEPGKKLTRVCDSCRQKRKRCQHRRVVDADDPAVLTPTQAVPVEAPIQRTQSRRTRPPSSEATKPATVSKTSTKEAATEHCAPGESMQGRLRPTTRHTAIMNGWLYEQSKGQAERFISQTIGKTADAGAHLSSQVRGSTSADIPDCPGSLCELDAIFGDLASAAS</sequence>
<accession>A0A0J8TQ87</accession>
<evidence type="ECO:0000313" key="2">
    <source>
        <dbReference type="EMBL" id="KMU75902.1"/>
    </source>
</evidence>
<proteinExistence type="predicted"/>
<feature type="region of interest" description="Disordered" evidence="1">
    <location>
        <begin position="40"/>
        <end position="111"/>
    </location>
</feature>
<feature type="region of interest" description="Disordered" evidence="1">
    <location>
        <begin position="140"/>
        <end position="163"/>
    </location>
</feature>
<protein>
    <submittedName>
        <fullName evidence="2">Uncharacterized protein</fullName>
    </submittedName>
</protein>
<feature type="region of interest" description="Disordered" evidence="1">
    <location>
        <begin position="187"/>
        <end position="249"/>
    </location>
</feature>
<dbReference type="AlphaFoldDB" id="A0A0J8TQ87"/>